<dbReference type="Proteomes" id="UP000314294">
    <property type="component" value="Unassembled WGS sequence"/>
</dbReference>
<dbReference type="PROSITE" id="PS51257">
    <property type="entry name" value="PROKAR_LIPOPROTEIN"/>
    <property type="match status" value="1"/>
</dbReference>
<accession>A0A4Z2DZE2</accession>
<organism evidence="2 3">
    <name type="scientific">Liparis tanakae</name>
    <name type="common">Tanaka's snailfish</name>
    <dbReference type="NCBI Taxonomy" id="230148"/>
    <lineage>
        <taxon>Eukaryota</taxon>
        <taxon>Metazoa</taxon>
        <taxon>Chordata</taxon>
        <taxon>Craniata</taxon>
        <taxon>Vertebrata</taxon>
        <taxon>Euteleostomi</taxon>
        <taxon>Actinopterygii</taxon>
        <taxon>Neopterygii</taxon>
        <taxon>Teleostei</taxon>
        <taxon>Neoteleostei</taxon>
        <taxon>Acanthomorphata</taxon>
        <taxon>Eupercaria</taxon>
        <taxon>Perciformes</taxon>
        <taxon>Cottioidei</taxon>
        <taxon>Cottales</taxon>
        <taxon>Liparidae</taxon>
        <taxon>Liparis</taxon>
    </lineage>
</organism>
<feature type="region of interest" description="Disordered" evidence="1">
    <location>
        <begin position="99"/>
        <end position="118"/>
    </location>
</feature>
<evidence type="ECO:0000313" key="3">
    <source>
        <dbReference type="Proteomes" id="UP000314294"/>
    </source>
</evidence>
<protein>
    <submittedName>
        <fullName evidence="2">Uncharacterized protein</fullName>
    </submittedName>
</protein>
<evidence type="ECO:0000256" key="1">
    <source>
        <dbReference type="SAM" id="MobiDB-lite"/>
    </source>
</evidence>
<reference evidence="2 3" key="1">
    <citation type="submission" date="2019-03" db="EMBL/GenBank/DDBJ databases">
        <title>First draft genome of Liparis tanakae, snailfish: a comprehensive survey of snailfish specific genes.</title>
        <authorList>
            <person name="Kim W."/>
            <person name="Song I."/>
            <person name="Jeong J.-H."/>
            <person name="Kim D."/>
            <person name="Kim S."/>
            <person name="Ryu S."/>
            <person name="Song J.Y."/>
            <person name="Lee S.K."/>
        </authorList>
    </citation>
    <scope>NUCLEOTIDE SEQUENCE [LARGE SCALE GENOMIC DNA]</scope>
    <source>
        <tissue evidence="2">Muscle</tissue>
    </source>
</reference>
<sequence length="118" mass="13037">MSHRGHTEVTQSRPIHSAFLSPSLTACLLVSLSSEKYSLTPQIHEPANERLPALPGSRYSQRCRVFVPCVGRSNVFVVWKDRHAAYVLNTHGLIYTARARSAPPPAPAPPVQPTRDVQ</sequence>
<dbReference type="EMBL" id="SRLO01025303">
    <property type="protein sequence ID" value="TNN21895.1"/>
    <property type="molecule type" value="Genomic_DNA"/>
</dbReference>
<name>A0A4Z2DZE2_9TELE</name>
<feature type="compositionally biased region" description="Pro residues" evidence="1">
    <location>
        <begin position="102"/>
        <end position="112"/>
    </location>
</feature>
<keyword evidence="3" id="KW-1185">Reference proteome</keyword>
<gene>
    <name evidence="2" type="ORF">EYF80_067993</name>
</gene>
<comment type="caution">
    <text evidence="2">The sequence shown here is derived from an EMBL/GenBank/DDBJ whole genome shotgun (WGS) entry which is preliminary data.</text>
</comment>
<proteinExistence type="predicted"/>
<dbReference type="AlphaFoldDB" id="A0A4Z2DZE2"/>
<evidence type="ECO:0000313" key="2">
    <source>
        <dbReference type="EMBL" id="TNN21895.1"/>
    </source>
</evidence>